<evidence type="ECO:0000256" key="5">
    <source>
        <dbReference type="ARBA" id="ARBA00022825"/>
    </source>
</evidence>
<feature type="domain" description="Peptidase S1A alpha-lytic prodomain" evidence="10">
    <location>
        <begin position="49"/>
        <end position="101"/>
    </location>
</feature>
<dbReference type="SUPFAM" id="SSF50494">
    <property type="entry name" value="Trypsin-like serine proteases"/>
    <property type="match status" value="1"/>
</dbReference>
<evidence type="ECO:0000313" key="12">
    <source>
        <dbReference type="Proteomes" id="UP001589718"/>
    </source>
</evidence>
<dbReference type="PROSITE" id="PS00135">
    <property type="entry name" value="TRYPSIN_SER"/>
    <property type="match status" value="1"/>
</dbReference>
<dbReference type="InterPro" id="IPR004236">
    <property type="entry name" value="Pept_S1_alpha_lytic"/>
</dbReference>
<keyword evidence="7" id="KW-1015">Disulfide bond</keyword>
<evidence type="ECO:0000256" key="4">
    <source>
        <dbReference type="ARBA" id="ARBA00022801"/>
    </source>
</evidence>
<dbReference type="InterPro" id="IPR009003">
    <property type="entry name" value="Peptidase_S1_PA"/>
</dbReference>
<keyword evidence="5" id="KW-0720">Serine protease</keyword>
<evidence type="ECO:0000259" key="10">
    <source>
        <dbReference type="Pfam" id="PF02983"/>
    </source>
</evidence>
<keyword evidence="12" id="KW-1185">Reference proteome</keyword>
<dbReference type="PRINTS" id="PR00861">
    <property type="entry name" value="ALYTICPTASE"/>
</dbReference>
<keyword evidence="3 8" id="KW-0732">Signal</keyword>
<evidence type="ECO:0000256" key="8">
    <source>
        <dbReference type="SAM" id="SignalP"/>
    </source>
</evidence>
<keyword evidence="2" id="KW-0645">Protease</keyword>
<keyword evidence="4" id="KW-0378">Hydrolase</keyword>
<dbReference type="InterPro" id="IPR001316">
    <property type="entry name" value="Pept_S1A_streptogrisin"/>
</dbReference>
<dbReference type="InterPro" id="IPR033116">
    <property type="entry name" value="TRYPSIN_SER"/>
</dbReference>
<protein>
    <submittedName>
        <fullName evidence="11">S1 family peptidase</fullName>
    </submittedName>
</protein>
<evidence type="ECO:0000256" key="7">
    <source>
        <dbReference type="ARBA" id="ARBA00023157"/>
    </source>
</evidence>
<evidence type="ECO:0000256" key="1">
    <source>
        <dbReference type="ARBA" id="ARBA00007664"/>
    </source>
</evidence>
<evidence type="ECO:0000313" key="11">
    <source>
        <dbReference type="EMBL" id="MFB9524412.1"/>
    </source>
</evidence>
<dbReference type="Gene3D" id="2.40.10.10">
    <property type="entry name" value="Trypsin-like serine proteases"/>
    <property type="match status" value="2"/>
</dbReference>
<dbReference type="PIRSF" id="PIRSF001134">
    <property type="entry name" value="Streptogrisin"/>
    <property type="match status" value="1"/>
</dbReference>
<feature type="signal peptide" evidence="8">
    <location>
        <begin position="1"/>
        <end position="39"/>
    </location>
</feature>
<feature type="chain" id="PRO_5047302172" evidence="8">
    <location>
        <begin position="40"/>
        <end position="303"/>
    </location>
</feature>
<dbReference type="Pfam" id="PF02983">
    <property type="entry name" value="Pro_Al_protease"/>
    <property type="match status" value="1"/>
</dbReference>
<dbReference type="RefSeq" id="WP_345224465.1">
    <property type="nucleotide sequence ID" value="NZ_BAAAXE010000013.1"/>
</dbReference>
<organism evidence="11 12">
    <name type="scientific">Streptomyces cremeus</name>
    <dbReference type="NCBI Taxonomy" id="66881"/>
    <lineage>
        <taxon>Bacteria</taxon>
        <taxon>Bacillati</taxon>
        <taxon>Actinomycetota</taxon>
        <taxon>Actinomycetes</taxon>
        <taxon>Kitasatosporales</taxon>
        <taxon>Streptomycetaceae</taxon>
        <taxon>Streptomyces</taxon>
    </lineage>
</organism>
<sequence>MRNERTTTPRSGMARRFRFMAVAAGLAATAAVAVPNAQAQPAAAPAALSSAELATAQAAVLRADVAGTAWHVDQATNTLVVTADSTVSRAELARITAALGDKARALRIERTPGKFSKLLSGGDAIYAPSWRCSLGFNVRKGTTYYALTAGHCTDGNPTWYTNSARTTQIGPTTGSSFPVNDYGILRYDNANVAHPGTVGNVDITGAGNATVNMNVTRRGSTTGIHSGRVTGLNATVNYGGGDVVYGMIRTNVCAEPGDSGGPLYSGTTAIGLTSGGSGNCSTGGTTFFQPVTEALSAYGVTIY</sequence>
<evidence type="ECO:0000256" key="6">
    <source>
        <dbReference type="ARBA" id="ARBA00023145"/>
    </source>
</evidence>
<evidence type="ECO:0000256" key="3">
    <source>
        <dbReference type="ARBA" id="ARBA00022729"/>
    </source>
</evidence>
<name>A0ABV5PMG5_STRCM</name>
<dbReference type="CDD" id="cd21112">
    <property type="entry name" value="alphaLP-like"/>
    <property type="match status" value="1"/>
</dbReference>
<dbReference type="PROSITE" id="PS51318">
    <property type="entry name" value="TAT"/>
    <property type="match status" value="1"/>
</dbReference>
<dbReference type="InterPro" id="IPR001254">
    <property type="entry name" value="Trypsin_dom"/>
</dbReference>
<dbReference type="InterPro" id="IPR006311">
    <property type="entry name" value="TAT_signal"/>
</dbReference>
<dbReference type="Proteomes" id="UP001589718">
    <property type="component" value="Unassembled WGS sequence"/>
</dbReference>
<comment type="caution">
    <text evidence="11">The sequence shown here is derived from an EMBL/GenBank/DDBJ whole genome shotgun (WGS) entry which is preliminary data.</text>
</comment>
<dbReference type="PROSITE" id="PS00134">
    <property type="entry name" value="TRYPSIN_HIS"/>
    <property type="match status" value="1"/>
</dbReference>
<proteinExistence type="inferred from homology"/>
<reference evidence="11 12" key="1">
    <citation type="submission" date="2024-09" db="EMBL/GenBank/DDBJ databases">
        <authorList>
            <person name="Sun Q."/>
            <person name="Mori K."/>
        </authorList>
    </citation>
    <scope>NUCLEOTIDE SEQUENCE [LARGE SCALE GENOMIC DNA]</scope>
    <source>
        <strain evidence="11 12">JCM 4362</strain>
    </source>
</reference>
<evidence type="ECO:0000256" key="2">
    <source>
        <dbReference type="ARBA" id="ARBA00022670"/>
    </source>
</evidence>
<feature type="domain" description="Peptidase S1" evidence="9">
    <location>
        <begin position="121"/>
        <end position="295"/>
    </location>
</feature>
<comment type="similarity">
    <text evidence="1">Belongs to the peptidase S1 family.</text>
</comment>
<dbReference type="Pfam" id="PF00089">
    <property type="entry name" value="Trypsin"/>
    <property type="match status" value="1"/>
</dbReference>
<gene>
    <name evidence="11" type="ORF">ACFFTU_31205</name>
</gene>
<accession>A0ABV5PMG5</accession>
<keyword evidence="6" id="KW-0865">Zymogen</keyword>
<evidence type="ECO:0000259" key="9">
    <source>
        <dbReference type="Pfam" id="PF00089"/>
    </source>
</evidence>
<dbReference type="InterPro" id="IPR043504">
    <property type="entry name" value="Peptidase_S1_PA_chymotrypsin"/>
</dbReference>
<dbReference type="InterPro" id="IPR018114">
    <property type="entry name" value="TRYPSIN_HIS"/>
</dbReference>
<dbReference type="EMBL" id="JBHMCR010000022">
    <property type="protein sequence ID" value="MFB9524412.1"/>
    <property type="molecule type" value="Genomic_DNA"/>
</dbReference>